<evidence type="ECO:0000256" key="2">
    <source>
        <dbReference type="SAM" id="Phobius"/>
    </source>
</evidence>
<dbReference type="Pfam" id="PF20088">
    <property type="entry name" value="DUF6480"/>
    <property type="match status" value="1"/>
</dbReference>
<evidence type="ECO:0000313" key="3">
    <source>
        <dbReference type="EMBL" id="GGC84100.1"/>
    </source>
</evidence>
<proteinExistence type="predicted"/>
<name>A0ABQ1NSE2_9MICC</name>
<feature type="region of interest" description="Disordered" evidence="1">
    <location>
        <begin position="1"/>
        <end position="42"/>
    </location>
</feature>
<sequence length="96" mass="9946">MSSNPDPEDERITGLEPGGGVPPGETPPAEGSMAEDVGHEEEKGKAPRAFNALWIVAIAIIVVLMLLFFVGRAVGLFGMTTGSGAVLVPAFATLLR</sequence>
<dbReference type="RefSeq" id="WP_188666733.1">
    <property type="nucleotide sequence ID" value="NZ_BMJI01000003.1"/>
</dbReference>
<evidence type="ECO:0000256" key="1">
    <source>
        <dbReference type="SAM" id="MobiDB-lite"/>
    </source>
</evidence>
<evidence type="ECO:0000313" key="4">
    <source>
        <dbReference type="Proteomes" id="UP000597761"/>
    </source>
</evidence>
<gene>
    <name evidence="3" type="ORF">GCM10011512_08630</name>
</gene>
<comment type="caution">
    <text evidence="3">The sequence shown here is derived from an EMBL/GenBank/DDBJ whole genome shotgun (WGS) entry which is preliminary data.</text>
</comment>
<protein>
    <submittedName>
        <fullName evidence="3">Uncharacterized protein</fullName>
    </submittedName>
</protein>
<dbReference type="InterPro" id="IPR045512">
    <property type="entry name" value="DUF6480"/>
</dbReference>
<feature type="transmembrane region" description="Helical" evidence="2">
    <location>
        <begin position="76"/>
        <end position="95"/>
    </location>
</feature>
<feature type="transmembrane region" description="Helical" evidence="2">
    <location>
        <begin position="52"/>
        <end position="70"/>
    </location>
</feature>
<keyword evidence="4" id="KW-1185">Reference proteome</keyword>
<keyword evidence="2" id="KW-0472">Membrane</keyword>
<organism evidence="3 4">
    <name type="scientific">Tersicoccus solisilvae</name>
    <dbReference type="NCBI Taxonomy" id="1882339"/>
    <lineage>
        <taxon>Bacteria</taxon>
        <taxon>Bacillati</taxon>
        <taxon>Actinomycetota</taxon>
        <taxon>Actinomycetes</taxon>
        <taxon>Micrococcales</taxon>
        <taxon>Micrococcaceae</taxon>
        <taxon>Tersicoccus</taxon>
    </lineage>
</organism>
<dbReference type="EMBL" id="BMJI01000003">
    <property type="protein sequence ID" value="GGC84100.1"/>
    <property type="molecule type" value="Genomic_DNA"/>
</dbReference>
<keyword evidence="2" id="KW-1133">Transmembrane helix</keyword>
<reference evidence="4" key="1">
    <citation type="journal article" date="2019" name="Int. J. Syst. Evol. Microbiol.">
        <title>The Global Catalogue of Microorganisms (GCM) 10K type strain sequencing project: providing services to taxonomists for standard genome sequencing and annotation.</title>
        <authorList>
            <consortium name="The Broad Institute Genomics Platform"/>
            <consortium name="The Broad Institute Genome Sequencing Center for Infectious Disease"/>
            <person name="Wu L."/>
            <person name="Ma J."/>
        </authorList>
    </citation>
    <scope>NUCLEOTIDE SEQUENCE [LARGE SCALE GENOMIC DNA]</scope>
    <source>
        <strain evidence="4">CGMCC 1.15480</strain>
    </source>
</reference>
<keyword evidence="2" id="KW-0812">Transmembrane</keyword>
<accession>A0ABQ1NSE2</accession>
<dbReference type="Proteomes" id="UP000597761">
    <property type="component" value="Unassembled WGS sequence"/>
</dbReference>